<keyword evidence="1" id="KW-1133">Transmembrane helix</keyword>
<dbReference type="Proteomes" id="UP001595823">
    <property type="component" value="Unassembled WGS sequence"/>
</dbReference>
<feature type="transmembrane region" description="Helical" evidence="1">
    <location>
        <begin position="58"/>
        <end position="77"/>
    </location>
</feature>
<proteinExistence type="predicted"/>
<feature type="transmembrane region" description="Helical" evidence="1">
    <location>
        <begin position="34"/>
        <end position="51"/>
    </location>
</feature>
<protein>
    <submittedName>
        <fullName evidence="3">Ion channel</fullName>
    </submittedName>
</protein>
<feature type="transmembrane region" description="Helical" evidence="1">
    <location>
        <begin position="188"/>
        <end position="206"/>
    </location>
</feature>
<keyword evidence="4" id="KW-1185">Reference proteome</keyword>
<evidence type="ECO:0000256" key="1">
    <source>
        <dbReference type="SAM" id="Phobius"/>
    </source>
</evidence>
<dbReference type="EMBL" id="JBHSDK010000012">
    <property type="protein sequence ID" value="MFC4335253.1"/>
    <property type="molecule type" value="Genomic_DNA"/>
</dbReference>
<feature type="transmembrane region" description="Helical" evidence="1">
    <location>
        <begin position="89"/>
        <end position="106"/>
    </location>
</feature>
<gene>
    <name evidence="3" type="ORF">ACFPET_08590</name>
</gene>
<comment type="caution">
    <text evidence="3">The sequence shown here is derived from an EMBL/GenBank/DDBJ whole genome shotgun (WGS) entry which is preliminary data.</text>
</comment>
<evidence type="ECO:0000313" key="3">
    <source>
        <dbReference type="EMBL" id="MFC4335253.1"/>
    </source>
</evidence>
<dbReference type="SUPFAM" id="SSF81324">
    <property type="entry name" value="Voltage-gated potassium channels"/>
    <property type="match status" value="1"/>
</dbReference>
<dbReference type="Gene3D" id="1.10.287.70">
    <property type="match status" value="1"/>
</dbReference>
<dbReference type="InterPro" id="IPR013099">
    <property type="entry name" value="K_chnl_dom"/>
</dbReference>
<dbReference type="RefSeq" id="WP_380619783.1">
    <property type="nucleotide sequence ID" value="NZ_JBHSDK010000012.1"/>
</dbReference>
<feature type="transmembrane region" description="Helical" evidence="1">
    <location>
        <begin position="118"/>
        <end position="140"/>
    </location>
</feature>
<sequence>MGDRTTRSMLVLLAVVALLQFGYPLTVFGRLWTGVYLMLHLVMITYSTLVARREKVRAPGATPVGILFGVSVLWHALQQGSETSQTVMFAAAALYTALVIAELSVFTFRKSKVGSGGLILAALSTYLLIGALFSAVYSLVALGSPESFAGAGERVDWRAMSYFSFTTQSTLGYGDITPMTVGARALSSLQSVTAALFLAIVIARLVSVWRRDARSAG</sequence>
<evidence type="ECO:0000259" key="2">
    <source>
        <dbReference type="Pfam" id="PF07885"/>
    </source>
</evidence>
<accession>A0ABV8TXV6</accession>
<name>A0ABV8TXV6_9ACTN</name>
<feature type="domain" description="Potassium channel" evidence="2">
    <location>
        <begin position="132"/>
        <end position="208"/>
    </location>
</feature>
<evidence type="ECO:0000313" key="4">
    <source>
        <dbReference type="Proteomes" id="UP001595823"/>
    </source>
</evidence>
<reference evidence="4" key="1">
    <citation type="journal article" date="2019" name="Int. J. Syst. Evol. Microbiol.">
        <title>The Global Catalogue of Microorganisms (GCM) 10K type strain sequencing project: providing services to taxonomists for standard genome sequencing and annotation.</title>
        <authorList>
            <consortium name="The Broad Institute Genomics Platform"/>
            <consortium name="The Broad Institute Genome Sequencing Center for Infectious Disease"/>
            <person name="Wu L."/>
            <person name="Ma J."/>
        </authorList>
    </citation>
    <scope>NUCLEOTIDE SEQUENCE [LARGE SCALE GENOMIC DNA]</scope>
    <source>
        <strain evidence="4">IBRC-M 10908</strain>
    </source>
</reference>
<dbReference type="Pfam" id="PF07885">
    <property type="entry name" value="Ion_trans_2"/>
    <property type="match status" value="1"/>
</dbReference>
<keyword evidence="1" id="KW-0812">Transmembrane</keyword>
<organism evidence="3 4">
    <name type="scientific">Salininema proteolyticum</name>
    <dbReference type="NCBI Taxonomy" id="1607685"/>
    <lineage>
        <taxon>Bacteria</taxon>
        <taxon>Bacillati</taxon>
        <taxon>Actinomycetota</taxon>
        <taxon>Actinomycetes</taxon>
        <taxon>Glycomycetales</taxon>
        <taxon>Glycomycetaceae</taxon>
        <taxon>Salininema</taxon>
    </lineage>
</organism>
<keyword evidence="1" id="KW-0472">Membrane</keyword>